<evidence type="ECO:0000256" key="1">
    <source>
        <dbReference type="SAM" id="Phobius"/>
    </source>
</evidence>
<dbReference type="Proteomes" id="UP000248340">
    <property type="component" value="Unassembled WGS sequence"/>
</dbReference>
<sequence length="87" mass="9894">MIICVFLLSIPFVIPCHVFVPFFVPQWWFCKNLKLSSVVTNMEIVHGFHMSRIEGWSDGMAVNHLFLLLGSVLSAPGYCFVRVSYIG</sequence>
<gene>
    <name evidence="3" type="ORF">BO82DRAFT_6125</name>
</gene>
<dbReference type="RefSeq" id="XP_025497461.1">
    <property type="nucleotide sequence ID" value="XM_025641383.1"/>
</dbReference>
<keyword evidence="2" id="KW-0732">Signal</keyword>
<dbReference type="GeneID" id="37144125"/>
<evidence type="ECO:0000313" key="4">
    <source>
        <dbReference type="Proteomes" id="UP000248340"/>
    </source>
</evidence>
<keyword evidence="1" id="KW-0472">Membrane</keyword>
<evidence type="ECO:0000313" key="3">
    <source>
        <dbReference type="EMBL" id="PYH87261.1"/>
    </source>
</evidence>
<reference evidence="3 4" key="1">
    <citation type="submission" date="2016-12" db="EMBL/GenBank/DDBJ databases">
        <title>The genomes of Aspergillus section Nigri reveals drivers in fungal speciation.</title>
        <authorList>
            <consortium name="DOE Joint Genome Institute"/>
            <person name="Vesth T.C."/>
            <person name="Nybo J."/>
            <person name="Theobald S."/>
            <person name="Brandl J."/>
            <person name="Frisvad J.C."/>
            <person name="Nielsen K.F."/>
            <person name="Lyhne E.K."/>
            <person name="Kogle M.E."/>
            <person name="Kuo A."/>
            <person name="Riley R."/>
            <person name="Clum A."/>
            <person name="Nolan M."/>
            <person name="Lipzen A."/>
            <person name="Salamov A."/>
            <person name="Henrissat B."/>
            <person name="Wiebenga A."/>
            <person name="De Vries R.P."/>
            <person name="Grigoriev I.V."/>
            <person name="Mortensen U.H."/>
            <person name="Andersen M.R."/>
            <person name="Baker S.E."/>
        </authorList>
    </citation>
    <scope>NUCLEOTIDE SEQUENCE [LARGE SCALE GENOMIC DNA]</scope>
    <source>
        <strain evidence="3 4">CBS 121591</strain>
    </source>
</reference>
<keyword evidence="4" id="KW-1185">Reference proteome</keyword>
<proteinExistence type="predicted"/>
<accession>A0A319CSJ7</accession>
<dbReference type="AlphaFoldDB" id="A0A319CSJ7"/>
<dbReference type="EMBL" id="KZ821674">
    <property type="protein sequence ID" value="PYH87261.1"/>
    <property type="molecule type" value="Genomic_DNA"/>
</dbReference>
<feature type="signal peptide" evidence="2">
    <location>
        <begin position="1"/>
        <end position="15"/>
    </location>
</feature>
<organism evidence="3 4">
    <name type="scientific">Aspergillus uvarum CBS 121591</name>
    <dbReference type="NCBI Taxonomy" id="1448315"/>
    <lineage>
        <taxon>Eukaryota</taxon>
        <taxon>Fungi</taxon>
        <taxon>Dikarya</taxon>
        <taxon>Ascomycota</taxon>
        <taxon>Pezizomycotina</taxon>
        <taxon>Eurotiomycetes</taxon>
        <taxon>Eurotiomycetidae</taxon>
        <taxon>Eurotiales</taxon>
        <taxon>Aspergillaceae</taxon>
        <taxon>Aspergillus</taxon>
        <taxon>Aspergillus subgen. Circumdati</taxon>
    </lineage>
</organism>
<feature type="transmembrane region" description="Helical" evidence="1">
    <location>
        <begin position="61"/>
        <end position="81"/>
    </location>
</feature>
<dbReference type="VEuPathDB" id="FungiDB:BO82DRAFT_6125"/>
<keyword evidence="1" id="KW-1133">Transmembrane helix</keyword>
<keyword evidence="1" id="KW-0812">Transmembrane</keyword>
<protein>
    <submittedName>
        <fullName evidence="3">Uncharacterized protein</fullName>
    </submittedName>
</protein>
<name>A0A319CSJ7_9EURO</name>
<evidence type="ECO:0000256" key="2">
    <source>
        <dbReference type="SAM" id="SignalP"/>
    </source>
</evidence>
<feature type="chain" id="PRO_5016300247" evidence="2">
    <location>
        <begin position="16"/>
        <end position="87"/>
    </location>
</feature>